<accession>A0A1L7X354</accession>
<keyword evidence="3" id="KW-1185">Reference proteome</keyword>
<dbReference type="InterPro" id="IPR053008">
    <property type="entry name" value="Phomopsin_biosynth_assoc"/>
</dbReference>
<dbReference type="OrthoDB" id="3501153at2759"/>
<dbReference type="AlphaFoldDB" id="A0A1L7X354"/>
<feature type="transmembrane region" description="Helical" evidence="1">
    <location>
        <begin position="76"/>
        <end position="96"/>
    </location>
</feature>
<proteinExistence type="predicted"/>
<gene>
    <name evidence="2" type="ORF">PAC_09351</name>
</gene>
<evidence type="ECO:0000313" key="2">
    <source>
        <dbReference type="EMBL" id="CZR59459.1"/>
    </source>
</evidence>
<dbReference type="PANTHER" id="PTHR35896:SF3">
    <property type="entry name" value="MAJOR FACILITATOR SUPERFAMILY TRANSPORTER"/>
    <property type="match status" value="1"/>
</dbReference>
<reference evidence="2 3" key="1">
    <citation type="submission" date="2016-03" db="EMBL/GenBank/DDBJ databases">
        <authorList>
            <person name="Ploux O."/>
        </authorList>
    </citation>
    <scope>NUCLEOTIDE SEQUENCE [LARGE SCALE GENOMIC DNA]</scope>
    <source>
        <strain evidence="2 3">UAMH 11012</strain>
    </source>
</reference>
<dbReference type="Proteomes" id="UP000184330">
    <property type="component" value="Unassembled WGS sequence"/>
</dbReference>
<evidence type="ECO:0000313" key="3">
    <source>
        <dbReference type="Proteomes" id="UP000184330"/>
    </source>
</evidence>
<dbReference type="PANTHER" id="PTHR35896">
    <property type="entry name" value="IG-LIKE DOMAIN-CONTAINING PROTEIN"/>
    <property type="match status" value="1"/>
</dbReference>
<evidence type="ECO:0000256" key="1">
    <source>
        <dbReference type="SAM" id="Phobius"/>
    </source>
</evidence>
<dbReference type="EMBL" id="FJOG01000014">
    <property type="protein sequence ID" value="CZR59459.1"/>
    <property type="molecule type" value="Genomic_DNA"/>
</dbReference>
<protein>
    <submittedName>
        <fullName evidence="2">Uncharacterized protein</fullName>
    </submittedName>
</protein>
<organism evidence="2 3">
    <name type="scientific">Phialocephala subalpina</name>
    <dbReference type="NCBI Taxonomy" id="576137"/>
    <lineage>
        <taxon>Eukaryota</taxon>
        <taxon>Fungi</taxon>
        <taxon>Dikarya</taxon>
        <taxon>Ascomycota</taxon>
        <taxon>Pezizomycotina</taxon>
        <taxon>Leotiomycetes</taxon>
        <taxon>Helotiales</taxon>
        <taxon>Mollisiaceae</taxon>
        <taxon>Phialocephala</taxon>
        <taxon>Phialocephala fortinii species complex</taxon>
    </lineage>
</organism>
<name>A0A1L7X354_9HELO</name>
<keyword evidence="1" id="KW-1133">Transmembrane helix</keyword>
<keyword evidence="1" id="KW-0472">Membrane</keyword>
<sequence>MRTKFNSIHLEPFNQDSTRLWTMDESSINLLHSPWTKEVHGSCDASLDSTGFEAEEHFRDAQAEAKGLKRSRSMSYLYIGLLTIIEALAFIAYTRFSRTDASSPRLPTSTTWKHCGNTSEQAIANNCVLDFIAGAWVPTQCYDPELEAEFFNIKNWHWYADSDGEQELSIESIRKDGGPNPIYVSVEYHWVHCAYTWRKLHRARMLQRPIDTHVGDYEHTV</sequence>
<keyword evidence="1" id="KW-0812">Transmembrane</keyword>